<feature type="domain" description="Nucleotidyl transferase" evidence="5">
    <location>
        <begin position="4"/>
        <end position="229"/>
    </location>
</feature>
<dbReference type="STRING" id="1492898.SY85_01480"/>
<dbReference type="PANTHER" id="PTHR22572">
    <property type="entry name" value="SUGAR-1-PHOSPHATE GUANYL TRANSFERASE"/>
    <property type="match status" value="1"/>
</dbReference>
<reference evidence="7" key="1">
    <citation type="submission" date="2015-01" db="EMBL/GenBank/DDBJ databases">
        <title>Flavisolibacter sp./LCS9/ whole genome sequencing.</title>
        <authorList>
            <person name="Kim M.K."/>
            <person name="Srinivasan S."/>
            <person name="Lee J.-J."/>
        </authorList>
    </citation>
    <scope>NUCLEOTIDE SEQUENCE [LARGE SCALE GENOMIC DNA]</scope>
    <source>
        <strain evidence="7">LCS9</strain>
    </source>
</reference>
<dbReference type="AlphaFoldDB" id="A0A172TQR2"/>
<evidence type="ECO:0000256" key="2">
    <source>
        <dbReference type="ARBA" id="ARBA00022490"/>
    </source>
</evidence>
<evidence type="ECO:0000256" key="3">
    <source>
        <dbReference type="ARBA" id="ARBA00022723"/>
    </source>
</evidence>
<evidence type="ECO:0000313" key="6">
    <source>
        <dbReference type="EMBL" id="ANE49370.1"/>
    </source>
</evidence>
<dbReference type="InterPro" id="IPR029044">
    <property type="entry name" value="Nucleotide-diphossugar_trans"/>
</dbReference>
<dbReference type="KEGG" id="fla:SY85_01480"/>
<keyword evidence="2" id="KW-0963">Cytoplasm</keyword>
<dbReference type="InterPro" id="IPR050486">
    <property type="entry name" value="Mannose-1P_guanyltransferase"/>
</dbReference>
<dbReference type="InterPro" id="IPR036412">
    <property type="entry name" value="HAD-like_sf"/>
</dbReference>
<sequence>MIEAIVLAGGLGTRLREAVPDLPKCMAPVAGKPFLSHVIDALRMQGVERFIFSLGYMAEVIEKYLQEHYPTLSYTVALEEEPLGTGGAIQLAIQQAQTENILVANGDTLFRIQAKELFAVHEKNKAECTLALKPMLNFERYGVVEIENSNKIISFKEKQFYKEGLINGGIYLVNKTALLSRNLPTKFSFEKDYLEEFCSEGKFYAAIQEGYFIDIGIPEDYNKAQSDLKSIPLDLKKVDKSWTLFLDRDGVINDEIVGNYVLNWDGFKFSPGVLKALKILSEKVGTIVVISNQRGIGKGLMSEEDLADIHQKLLAEVKATGGRIDHFFYCTEKDNTCFNRKPNPGMALQAATQFPQIDLFKTIMVGNKPSDMRFGRAAGIYNVFITSTNPNEPFPHPDIDLRFNSLLDFALAL</sequence>
<name>A0A172TQR2_9BACT</name>
<evidence type="ECO:0000256" key="4">
    <source>
        <dbReference type="ARBA" id="ARBA00022801"/>
    </source>
</evidence>
<dbReference type="Proteomes" id="UP000077177">
    <property type="component" value="Chromosome"/>
</dbReference>
<keyword evidence="4" id="KW-0378">Hydrolase</keyword>
<organism evidence="6 7">
    <name type="scientific">Flavisolibacter tropicus</name>
    <dbReference type="NCBI Taxonomy" id="1492898"/>
    <lineage>
        <taxon>Bacteria</taxon>
        <taxon>Pseudomonadati</taxon>
        <taxon>Bacteroidota</taxon>
        <taxon>Chitinophagia</taxon>
        <taxon>Chitinophagales</taxon>
        <taxon>Chitinophagaceae</taxon>
        <taxon>Flavisolibacter</taxon>
    </lineage>
</organism>
<comment type="cofactor">
    <cofactor evidence="1">
        <name>Mg(2+)</name>
        <dbReference type="ChEBI" id="CHEBI:18420"/>
    </cofactor>
</comment>
<dbReference type="PATRIC" id="fig|1492898.3.peg.333"/>
<dbReference type="GO" id="GO:0016791">
    <property type="term" value="F:phosphatase activity"/>
    <property type="evidence" value="ECO:0007669"/>
    <property type="project" value="InterPro"/>
</dbReference>
<protein>
    <submittedName>
        <fullName evidence="6">Histidinol phosphate phosphatase</fullName>
    </submittedName>
</protein>
<dbReference type="NCBIfam" id="TIGR01662">
    <property type="entry name" value="HAD-SF-IIIA"/>
    <property type="match status" value="1"/>
</dbReference>
<dbReference type="CDD" id="cd06915">
    <property type="entry name" value="NTP_transferase_WcbM_like"/>
    <property type="match status" value="1"/>
</dbReference>
<dbReference type="Pfam" id="PF00483">
    <property type="entry name" value="NTP_transferase"/>
    <property type="match status" value="1"/>
</dbReference>
<dbReference type="InterPro" id="IPR023214">
    <property type="entry name" value="HAD_sf"/>
</dbReference>
<evidence type="ECO:0000313" key="7">
    <source>
        <dbReference type="Proteomes" id="UP000077177"/>
    </source>
</evidence>
<dbReference type="InterPro" id="IPR005835">
    <property type="entry name" value="NTP_transferase_dom"/>
</dbReference>
<reference evidence="6 7" key="2">
    <citation type="journal article" date="2016" name="Int. J. Syst. Evol. Microbiol.">
        <title>Flavisolibacter tropicus sp. nov., isolated from tropical soil.</title>
        <authorList>
            <person name="Lee J.J."/>
            <person name="Kang M.S."/>
            <person name="Kim G.S."/>
            <person name="Lee C.S."/>
            <person name="Lim S."/>
            <person name="Lee J."/>
            <person name="Roh S.H."/>
            <person name="Kang H."/>
            <person name="Ha J.M."/>
            <person name="Bae S."/>
            <person name="Jung H.Y."/>
            <person name="Kim M.K."/>
        </authorList>
    </citation>
    <scope>NUCLEOTIDE SEQUENCE [LARGE SCALE GENOMIC DNA]</scope>
    <source>
        <strain evidence="6 7">LCS9</strain>
    </source>
</reference>
<evidence type="ECO:0000256" key="1">
    <source>
        <dbReference type="ARBA" id="ARBA00001946"/>
    </source>
</evidence>
<dbReference type="SUPFAM" id="SSF56784">
    <property type="entry name" value="HAD-like"/>
    <property type="match status" value="1"/>
</dbReference>
<dbReference type="RefSeq" id="WP_066401457.1">
    <property type="nucleotide sequence ID" value="NZ_CP011390.1"/>
</dbReference>
<dbReference type="SUPFAM" id="SSF53448">
    <property type="entry name" value="Nucleotide-diphospho-sugar transferases"/>
    <property type="match status" value="1"/>
</dbReference>
<dbReference type="GO" id="GO:0046872">
    <property type="term" value="F:metal ion binding"/>
    <property type="evidence" value="ECO:0007669"/>
    <property type="project" value="UniProtKB-KW"/>
</dbReference>
<keyword evidence="7" id="KW-1185">Reference proteome</keyword>
<keyword evidence="3" id="KW-0479">Metal-binding</keyword>
<dbReference type="InterPro" id="IPR006543">
    <property type="entry name" value="Histidinol-phos"/>
</dbReference>
<dbReference type="Pfam" id="PF08645">
    <property type="entry name" value="PNK3P"/>
    <property type="match status" value="1"/>
</dbReference>
<dbReference type="Gene3D" id="3.40.50.1000">
    <property type="entry name" value="HAD superfamily/HAD-like"/>
    <property type="match status" value="1"/>
</dbReference>
<dbReference type="Gene3D" id="3.90.550.10">
    <property type="entry name" value="Spore Coat Polysaccharide Biosynthesis Protein SpsA, Chain A"/>
    <property type="match status" value="1"/>
</dbReference>
<dbReference type="InterPro" id="IPR013954">
    <property type="entry name" value="PNK3P"/>
</dbReference>
<proteinExistence type="predicted"/>
<accession>A0A172TQR2</accession>
<dbReference type="NCBIfam" id="TIGR01656">
    <property type="entry name" value="Histidinol-ppas"/>
    <property type="match status" value="1"/>
</dbReference>
<evidence type="ECO:0000259" key="5">
    <source>
        <dbReference type="Pfam" id="PF00483"/>
    </source>
</evidence>
<gene>
    <name evidence="6" type="ORF">SY85_01480</name>
</gene>
<dbReference type="InterPro" id="IPR006549">
    <property type="entry name" value="HAD-SF_hydro_IIIA"/>
</dbReference>
<dbReference type="EMBL" id="CP011390">
    <property type="protein sequence ID" value="ANE49370.1"/>
    <property type="molecule type" value="Genomic_DNA"/>
</dbReference>
<dbReference type="OrthoDB" id="9813880at2"/>